<dbReference type="EMBL" id="GGEC01018685">
    <property type="protein sequence ID" value="MBW99168.1"/>
    <property type="molecule type" value="Transcribed_RNA"/>
</dbReference>
<accession>A0A2P2K0D2</accession>
<dbReference type="AlphaFoldDB" id="A0A2P2K0D2"/>
<protein>
    <submittedName>
        <fullName evidence="1">Uncharacterized protein</fullName>
    </submittedName>
</protein>
<dbReference type="EMBL" id="GGEC01018684">
    <property type="protein sequence ID" value="MBW99167.1"/>
    <property type="molecule type" value="Transcribed_RNA"/>
</dbReference>
<reference evidence="1" key="1">
    <citation type="submission" date="2018-02" db="EMBL/GenBank/DDBJ databases">
        <title>Rhizophora mucronata_Transcriptome.</title>
        <authorList>
            <person name="Meera S.P."/>
            <person name="Sreeshan A."/>
            <person name="Augustine A."/>
        </authorList>
    </citation>
    <scope>NUCLEOTIDE SEQUENCE</scope>
    <source>
        <tissue evidence="1">Leaf</tissue>
    </source>
</reference>
<evidence type="ECO:0000313" key="1">
    <source>
        <dbReference type="EMBL" id="MBW99167.1"/>
    </source>
</evidence>
<proteinExistence type="predicted"/>
<sequence>MASLLFQVKFLCFSSLSRHPPTP</sequence>
<organism evidence="1">
    <name type="scientific">Rhizophora mucronata</name>
    <name type="common">Asiatic mangrove</name>
    <dbReference type="NCBI Taxonomy" id="61149"/>
    <lineage>
        <taxon>Eukaryota</taxon>
        <taxon>Viridiplantae</taxon>
        <taxon>Streptophyta</taxon>
        <taxon>Embryophyta</taxon>
        <taxon>Tracheophyta</taxon>
        <taxon>Spermatophyta</taxon>
        <taxon>Magnoliopsida</taxon>
        <taxon>eudicotyledons</taxon>
        <taxon>Gunneridae</taxon>
        <taxon>Pentapetalae</taxon>
        <taxon>rosids</taxon>
        <taxon>fabids</taxon>
        <taxon>Malpighiales</taxon>
        <taxon>Rhizophoraceae</taxon>
        <taxon>Rhizophora</taxon>
    </lineage>
</organism>
<name>A0A2P2K0D2_RHIMU</name>